<proteinExistence type="predicted"/>
<dbReference type="Proteomes" id="UP001283361">
    <property type="component" value="Unassembled WGS sequence"/>
</dbReference>
<keyword evidence="3" id="KW-1185">Reference proteome</keyword>
<gene>
    <name evidence="2" type="ORF">RRG08_064611</name>
</gene>
<evidence type="ECO:0000256" key="1">
    <source>
        <dbReference type="SAM" id="MobiDB-lite"/>
    </source>
</evidence>
<dbReference type="AlphaFoldDB" id="A0AAE1BB61"/>
<feature type="region of interest" description="Disordered" evidence="1">
    <location>
        <begin position="1"/>
        <end position="30"/>
    </location>
</feature>
<reference evidence="2" key="1">
    <citation type="journal article" date="2023" name="G3 (Bethesda)">
        <title>A reference genome for the long-term kleptoplast-retaining sea slug Elysia crispata morphotype clarki.</title>
        <authorList>
            <person name="Eastman K.E."/>
            <person name="Pendleton A.L."/>
            <person name="Shaikh M.A."/>
            <person name="Suttiyut T."/>
            <person name="Ogas R."/>
            <person name="Tomko P."/>
            <person name="Gavelis G."/>
            <person name="Widhalm J.R."/>
            <person name="Wisecaver J.H."/>
        </authorList>
    </citation>
    <scope>NUCLEOTIDE SEQUENCE</scope>
    <source>
        <strain evidence="2">ECLA1</strain>
    </source>
</reference>
<organism evidence="2 3">
    <name type="scientific">Elysia crispata</name>
    <name type="common">lettuce slug</name>
    <dbReference type="NCBI Taxonomy" id="231223"/>
    <lineage>
        <taxon>Eukaryota</taxon>
        <taxon>Metazoa</taxon>
        <taxon>Spiralia</taxon>
        <taxon>Lophotrochozoa</taxon>
        <taxon>Mollusca</taxon>
        <taxon>Gastropoda</taxon>
        <taxon>Heterobranchia</taxon>
        <taxon>Euthyneura</taxon>
        <taxon>Panpulmonata</taxon>
        <taxon>Sacoglossa</taxon>
        <taxon>Placobranchoidea</taxon>
        <taxon>Plakobranchidae</taxon>
        <taxon>Elysia</taxon>
    </lineage>
</organism>
<evidence type="ECO:0000313" key="3">
    <source>
        <dbReference type="Proteomes" id="UP001283361"/>
    </source>
</evidence>
<name>A0AAE1BB61_9GAST</name>
<dbReference type="EMBL" id="JAWDGP010000269">
    <property type="protein sequence ID" value="KAK3802017.1"/>
    <property type="molecule type" value="Genomic_DNA"/>
</dbReference>
<sequence length="90" mass="10275">MQCPLDVGGQGDADPMKGKTTEKEWDWMGRHEVGEEEWQRRRGEVGGGATKPDEIERFVSDNLLNWSIFAGKRWFSGRRVFVDQTGFLAT</sequence>
<accession>A0AAE1BB61</accession>
<comment type="caution">
    <text evidence="2">The sequence shown here is derived from an EMBL/GenBank/DDBJ whole genome shotgun (WGS) entry which is preliminary data.</text>
</comment>
<feature type="compositionally biased region" description="Basic and acidic residues" evidence="1">
    <location>
        <begin position="14"/>
        <end position="30"/>
    </location>
</feature>
<protein>
    <submittedName>
        <fullName evidence="2">Uncharacterized protein</fullName>
    </submittedName>
</protein>
<evidence type="ECO:0000313" key="2">
    <source>
        <dbReference type="EMBL" id="KAK3802017.1"/>
    </source>
</evidence>